<dbReference type="SUPFAM" id="SSF159894">
    <property type="entry name" value="YgaC/TfoX-N like"/>
    <property type="match status" value="1"/>
</dbReference>
<dbReference type="Proteomes" id="UP001177769">
    <property type="component" value="Chromosome"/>
</dbReference>
<proteinExistence type="predicted"/>
<dbReference type="KEGG" id="pais:PFX98_11025"/>
<evidence type="ECO:0000259" key="1">
    <source>
        <dbReference type="Pfam" id="PF04993"/>
    </source>
</evidence>
<evidence type="ECO:0000313" key="2">
    <source>
        <dbReference type="EMBL" id="WIT14127.1"/>
    </source>
</evidence>
<evidence type="ECO:0000313" key="3">
    <source>
        <dbReference type="Proteomes" id="UP001177769"/>
    </source>
</evidence>
<reference evidence="2" key="1">
    <citation type="submission" date="2023-01" db="EMBL/GenBank/DDBJ databases">
        <title>Whole genome sequence of Paucibacter sp. S2-9 isolated from pond sediment.</title>
        <authorList>
            <person name="Jung J.Y."/>
        </authorList>
    </citation>
    <scope>NUCLEOTIDE SEQUENCE</scope>
    <source>
        <strain evidence="2">S2-9</strain>
    </source>
</reference>
<keyword evidence="3" id="KW-1185">Reference proteome</keyword>
<dbReference type="Gene3D" id="3.30.1460.30">
    <property type="entry name" value="YgaC/TfoX-N like chaperone"/>
    <property type="match status" value="1"/>
</dbReference>
<dbReference type="InterPro" id="IPR007076">
    <property type="entry name" value="TfoX_N"/>
</dbReference>
<dbReference type="AlphaFoldDB" id="A0AA95NFK8"/>
<protein>
    <submittedName>
        <fullName evidence="2">TfoX/Sxy family protein</fullName>
    </submittedName>
</protein>
<gene>
    <name evidence="2" type="ORF">PFX98_11025</name>
</gene>
<dbReference type="EMBL" id="CP116346">
    <property type="protein sequence ID" value="WIT14127.1"/>
    <property type="molecule type" value="Genomic_DNA"/>
</dbReference>
<accession>A0AA95NFK8</accession>
<name>A0AA95NFK8_9BURK</name>
<dbReference type="RefSeq" id="WP_285235251.1">
    <property type="nucleotide sequence ID" value="NZ_CP116346.1"/>
</dbReference>
<feature type="domain" description="TfoX N-terminal" evidence="1">
    <location>
        <begin position="16"/>
        <end position="100"/>
    </location>
</feature>
<dbReference type="Pfam" id="PF04993">
    <property type="entry name" value="TfoX_N"/>
    <property type="match status" value="1"/>
</dbReference>
<organism evidence="2 3">
    <name type="scientific">Paucibacter sediminis</name>
    <dbReference type="NCBI Taxonomy" id="3019553"/>
    <lineage>
        <taxon>Bacteria</taxon>
        <taxon>Pseudomonadati</taxon>
        <taxon>Pseudomonadota</taxon>
        <taxon>Betaproteobacteria</taxon>
        <taxon>Burkholderiales</taxon>
        <taxon>Sphaerotilaceae</taxon>
        <taxon>Roseateles</taxon>
    </lineage>
</organism>
<sequence length="108" mass="11864">MPFDPHLADLMRSALTGRPGIEEKKMFGGYCWMLRGHMLCGVEVGRFMFRVGKDLESEALARPGATPMDITGRPMRGIVWVNADDAIDVGLDTWIALAARFAGSLPPE</sequence>